<dbReference type="AlphaFoldDB" id="A0A8X6L183"/>
<name>A0A8X6L183_TRICU</name>
<organism evidence="1 2">
    <name type="scientific">Trichonephila clavata</name>
    <name type="common">Joro spider</name>
    <name type="synonym">Nephila clavata</name>
    <dbReference type="NCBI Taxonomy" id="2740835"/>
    <lineage>
        <taxon>Eukaryota</taxon>
        <taxon>Metazoa</taxon>
        <taxon>Ecdysozoa</taxon>
        <taxon>Arthropoda</taxon>
        <taxon>Chelicerata</taxon>
        <taxon>Arachnida</taxon>
        <taxon>Araneae</taxon>
        <taxon>Araneomorphae</taxon>
        <taxon>Entelegynae</taxon>
        <taxon>Araneoidea</taxon>
        <taxon>Nephilidae</taxon>
        <taxon>Trichonephila</taxon>
    </lineage>
</organism>
<keyword evidence="2" id="KW-1185">Reference proteome</keyword>
<comment type="caution">
    <text evidence="1">The sequence shown here is derived from an EMBL/GenBank/DDBJ whole genome shotgun (WGS) entry which is preliminary data.</text>
</comment>
<reference evidence="1" key="1">
    <citation type="submission" date="2020-07" db="EMBL/GenBank/DDBJ databases">
        <title>Multicomponent nature underlies the extraordinary mechanical properties of spider dragline silk.</title>
        <authorList>
            <person name="Kono N."/>
            <person name="Nakamura H."/>
            <person name="Mori M."/>
            <person name="Yoshida Y."/>
            <person name="Ohtoshi R."/>
            <person name="Malay A.D."/>
            <person name="Moran D.A.P."/>
            <person name="Tomita M."/>
            <person name="Numata K."/>
            <person name="Arakawa K."/>
        </authorList>
    </citation>
    <scope>NUCLEOTIDE SEQUENCE</scope>
</reference>
<gene>
    <name evidence="1" type="ORF">TNCT_496441</name>
</gene>
<sequence>MGMAMIPHPPYSPKLKPANLFLFPKIKRTLKGIQNGTLAMIQVVHFLLDVVTVDTSPWSMILLQKLSTAIVTSLVSKRRFPANFSALSLAPPASFANYKRSFRKLLG</sequence>
<dbReference type="GO" id="GO:0003676">
    <property type="term" value="F:nucleic acid binding"/>
    <property type="evidence" value="ECO:0007669"/>
    <property type="project" value="InterPro"/>
</dbReference>
<dbReference type="EMBL" id="BMAO01004022">
    <property type="protein sequence ID" value="GFQ91726.1"/>
    <property type="molecule type" value="Genomic_DNA"/>
</dbReference>
<dbReference type="Proteomes" id="UP000887116">
    <property type="component" value="Unassembled WGS sequence"/>
</dbReference>
<protein>
    <submittedName>
        <fullName evidence="1">Uncharacterized protein</fullName>
    </submittedName>
</protein>
<accession>A0A8X6L183</accession>
<dbReference type="InterPro" id="IPR036397">
    <property type="entry name" value="RNaseH_sf"/>
</dbReference>
<evidence type="ECO:0000313" key="1">
    <source>
        <dbReference type="EMBL" id="GFQ91726.1"/>
    </source>
</evidence>
<evidence type="ECO:0000313" key="2">
    <source>
        <dbReference type="Proteomes" id="UP000887116"/>
    </source>
</evidence>
<dbReference type="Gene3D" id="3.30.420.10">
    <property type="entry name" value="Ribonuclease H-like superfamily/Ribonuclease H"/>
    <property type="match status" value="1"/>
</dbReference>
<dbReference type="OrthoDB" id="6118231at2759"/>
<proteinExistence type="predicted"/>